<dbReference type="AlphaFoldDB" id="A0A427AG61"/>
<evidence type="ECO:0000313" key="2">
    <source>
        <dbReference type="Proteomes" id="UP000287651"/>
    </source>
</evidence>
<dbReference type="EMBL" id="AMZH03002555">
    <property type="protein sequence ID" value="RRT75200.1"/>
    <property type="molecule type" value="Genomic_DNA"/>
</dbReference>
<gene>
    <name evidence="1" type="ORF">B296_00003259</name>
</gene>
<evidence type="ECO:0000313" key="1">
    <source>
        <dbReference type="EMBL" id="RRT75200.1"/>
    </source>
</evidence>
<organism evidence="1 2">
    <name type="scientific">Ensete ventricosum</name>
    <name type="common">Abyssinian banana</name>
    <name type="synonym">Musa ensete</name>
    <dbReference type="NCBI Taxonomy" id="4639"/>
    <lineage>
        <taxon>Eukaryota</taxon>
        <taxon>Viridiplantae</taxon>
        <taxon>Streptophyta</taxon>
        <taxon>Embryophyta</taxon>
        <taxon>Tracheophyta</taxon>
        <taxon>Spermatophyta</taxon>
        <taxon>Magnoliopsida</taxon>
        <taxon>Liliopsida</taxon>
        <taxon>Zingiberales</taxon>
        <taxon>Musaceae</taxon>
        <taxon>Ensete</taxon>
    </lineage>
</organism>
<protein>
    <submittedName>
        <fullName evidence="1">Uncharacterized protein</fullName>
    </submittedName>
</protein>
<proteinExistence type="predicted"/>
<dbReference type="Proteomes" id="UP000287651">
    <property type="component" value="Unassembled WGS sequence"/>
</dbReference>
<accession>A0A427AG61</accession>
<reference evidence="1 2" key="1">
    <citation type="journal article" date="2014" name="Agronomy (Basel)">
        <title>A Draft Genome Sequence for Ensete ventricosum, the Drought-Tolerant Tree Against Hunger.</title>
        <authorList>
            <person name="Harrison J."/>
            <person name="Moore K.A."/>
            <person name="Paszkiewicz K."/>
            <person name="Jones T."/>
            <person name="Grant M."/>
            <person name="Ambacheew D."/>
            <person name="Muzemil S."/>
            <person name="Studholme D.J."/>
        </authorList>
    </citation>
    <scope>NUCLEOTIDE SEQUENCE [LARGE SCALE GENOMIC DNA]</scope>
</reference>
<sequence length="59" mass="7004">MMTTLFSEKLRLATHDTPEASWPQTRKDRTWSSTPSKTVLMLWLQWIVEYYLGHGTFQT</sequence>
<name>A0A427AG61_ENSVE</name>
<comment type="caution">
    <text evidence="1">The sequence shown here is derived from an EMBL/GenBank/DDBJ whole genome shotgun (WGS) entry which is preliminary data.</text>
</comment>